<reference evidence="2 3" key="1">
    <citation type="submission" date="2019-12" db="EMBL/GenBank/DDBJ databases">
        <authorList>
            <person name="Feng G."/>
            <person name="Zhu H."/>
        </authorList>
    </citation>
    <scope>NUCLEOTIDE SEQUENCE [LARGE SCALE GENOMIC DNA]</scope>
    <source>
        <strain evidence="2 3">FGD1</strain>
    </source>
</reference>
<dbReference type="EMBL" id="WVTD01000013">
    <property type="protein sequence ID" value="MYL99289.1"/>
    <property type="molecule type" value="Genomic_DNA"/>
</dbReference>
<sequence>MIDGANPAATGPAALSPEQKARLIYSEAQGELAGRLWRAALGETAAEAREREIPSGVGQPALGGERPVGLDRLLAVLAPGSGLPTGAPPAMQSVDSTHAAPQASSSPEASIQALREGPNARYAPLLESAAGRTGIPPAALAAIVDAEAGKGAGGAWQTYSRNPRSSAAGLGQFLKGSWEGMAEQPGTWLNAAAAANGWLDPRGQVRSQSRGALLAMRYDPQAAIETVADYAGANLAALRKSGVQIGGDVAEVARAAYLGHHLGPSDARRFLAGRMDPERARRLLGAQVGGEDAERRIATAGSAVAAHRTWLLGYVERHVRPDRFA</sequence>
<keyword evidence="3" id="KW-1185">Reference proteome</keyword>
<dbReference type="RefSeq" id="WP_160986791.1">
    <property type="nucleotide sequence ID" value="NZ_WVTD01000013.1"/>
</dbReference>
<gene>
    <name evidence="2" type="ORF">GR702_16090</name>
</gene>
<dbReference type="AlphaFoldDB" id="A0A7X4GJ96"/>
<name>A0A7X4GJ96_9SPHN</name>
<organism evidence="2 3">
    <name type="scientific">Novosphingobium silvae</name>
    <dbReference type="NCBI Taxonomy" id="2692619"/>
    <lineage>
        <taxon>Bacteria</taxon>
        <taxon>Pseudomonadati</taxon>
        <taxon>Pseudomonadota</taxon>
        <taxon>Alphaproteobacteria</taxon>
        <taxon>Sphingomonadales</taxon>
        <taxon>Sphingomonadaceae</taxon>
        <taxon>Novosphingobium</taxon>
    </lineage>
</organism>
<proteinExistence type="predicted"/>
<dbReference type="Proteomes" id="UP000465810">
    <property type="component" value="Unassembled WGS sequence"/>
</dbReference>
<dbReference type="SUPFAM" id="SSF53955">
    <property type="entry name" value="Lysozyme-like"/>
    <property type="match status" value="1"/>
</dbReference>
<feature type="compositionally biased region" description="Low complexity" evidence="1">
    <location>
        <begin position="99"/>
        <end position="113"/>
    </location>
</feature>
<comment type="caution">
    <text evidence="2">The sequence shown here is derived from an EMBL/GenBank/DDBJ whole genome shotgun (WGS) entry which is preliminary data.</text>
</comment>
<accession>A0A7X4GJ96</accession>
<evidence type="ECO:0000256" key="1">
    <source>
        <dbReference type="SAM" id="MobiDB-lite"/>
    </source>
</evidence>
<evidence type="ECO:0000313" key="3">
    <source>
        <dbReference type="Proteomes" id="UP000465810"/>
    </source>
</evidence>
<protein>
    <submittedName>
        <fullName evidence="2">Peptidoglycan-binding protein</fullName>
    </submittedName>
</protein>
<feature type="region of interest" description="Disordered" evidence="1">
    <location>
        <begin position="84"/>
        <end position="113"/>
    </location>
</feature>
<dbReference type="InterPro" id="IPR023346">
    <property type="entry name" value="Lysozyme-like_dom_sf"/>
</dbReference>
<dbReference type="Gene3D" id="1.10.530.10">
    <property type="match status" value="1"/>
</dbReference>
<evidence type="ECO:0000313" key="2">
    <source>
        <dbReference type="EMBL" id="MYL99289.1"/>
    </source>
</evidence>